<reference evidence="1" key="1">
    <citation type="submission" date="2022-07" db="EMBL/GenBank/DDBJ databases">
        <title>Genome analysis of Parmales, a sister group of diatoms, reveals the evolutionary specialization of diatoms from phago-mixotrophs to photoautotrophs.</title>
        <authorList>
            <person name="Ban H."/>
            <person name="Sato S."/>
            <person name="Yoshikawa S."/>
            <person name="Kazumasa Y."/>
            <person name="Nakamura Y."/>
            <person name="Ichinomiya M."/>
            <person name="Saitoh K."/>
            <person name="Sato N."/>
            <person name="Blanc-Mathieu R."/>
            <person name="Endo H."/>
            <person name="Kuwata A."/>
            <person name="Ogata H."/>
        </authorList>
    </citation>
    <scope>NUCLEOTIDE SEQUENCE</scope>
</reference>
<gene>
    <name evidence="1" type="ORF">TrRE_jg3573</name>
</gene>
<dbReference type="OrthoDB" id="2865258at2759"/>
<dbReference type="InterPro" id="IPR023214">
    <property type="entry name" value="HAD_sf"/>
</dbReference>
<dbReference type="Pfam" id="PF12689">
    <property type="entry name" value="Acid_PPase"/>
    <property type="match status" value="1"/>
</dbReference>
<dbReference type="Proteomes" id="UP001165082">
    <property type="component" value="Unassembled WGS sequence"/>
</dbReference>
<comment type="caution">
    <text evidence="1">The sequence shown here is derived from an EMBL/GenBank/DDBJ whole genome shotgun (WGS) entry which is preliminary data.</text>
</comment>
<dbReference type="AlphaFoldDB" id="A0A9W7KRI8"/>
<dbReference type="EMBL" id="BRXZ01000292">
    <property type="protein sequence ID" value="GMI08991.1"/>
    <property type="molecule type" value="Genomic_DNA"/>
</dbReference>
<evidence type="ECO:0000313" key="2">
    <source>
        <dbReference type="Proteomes" id="UP001165082"/>
    </source>
</evidence>
<accession>A0A9W7KRI8</accession>
<evidence type="ECO:0008006" key="3">
    <source>
        <dbReference type="Google" id="ProtNLM"/>
    </source>
</evidence>
<dbReference type="GO" id="GO:0016791">
    <property type="term" value="F:phosphatase activity"/>
    <property type="evidence" value="ECO:0007669"/>
    <property type="project" value="InterPro"/>
</dbReference>
<organism evidence="1 2">
    <name type="scientific">Triparma retinervis</name>
    <dbReference type="NCBI Taxonomy" id="2557542"/>
    <lineage>
        <taxon>Eukaryota</taxon>
        <taxon>Sar</taxon>
        <taxon>Stramenopiles</taxon>
        <taxon>Ochrophyta</taxon>
        <taxon>Bolidophyceae</taxon>
        <taxon>Parmales</taxon>
        <taxon>Triparmaceae</taxon>
        <taxon>Triparma</taxon>
    </lineage>
</organism>
<protein>
    <recommendedName>
        <fullName evidence="3">Magnesium-dependent phosphatase 1</fullName>
    </recommendedName>
</protein>
<evidence type="ECO:0000313" key="1">
    <source>
        <dbReference type="EMBL" id="GMI08991.1"/>
    </source>
</evidence>
<dbReference type="Gene3D" id="3.40.50.1000">
    <property type="entry name" value="HAD superfamily/HAD-like"/>
    <property type="match status" value="1"/>
</dbReference>
<sequence>MIVFDLDDCLWSPEMYTLPNKPTKPILGDLGRLQGDAGEGVIGVQCSGGGPTVSLFPDALATLQRLHTERDTTFKDTLFAVASSSEEPSYSRLEEPES</sequence>
<dbReference type="InterPro" id="IPR010036">
    <property type="entry name" value="MDP_1_eu_arc"/>
</dbReference>
<name>A0A9W7KRI8_9STRA</name>
<keyword evidence="2" id="KW-1185">Reference proteome</keyword>
<proteinExistence type="predicted"/>